<dbReference type="PANTHER" id="PTHR22600">
    <property type="entry name" value="BETA-HEXOSAMINIDASE"/>
    <property type="match status" value="1"/>
</dbReference>
<dbReference type="EMBL" id="JAODUP010000037">
    <property type="protein sequence ID" value="KAK2166604.1"/>
    <property type="molecule type" value="Genomic_DNA"/>
</dbReference>
<keyword evidence="4" id="KW-0378">Hydrolase</keyword>
<name>A0AAD9K856_9ANNE</name>
<keyword evidence="7" id="KW-1185">Reference proteome</keyword>
<comment type="caution">
    <text evidence="6">The sequence shown here is derived from an EMBL/GenBank/DDBJ whole genome shotgun (WGS) entry which is preliminary data.</text>
</comment>
<dbReference type="SUPFAM" id="SSF55545">
    <property type="entry name" value="beta-N-acetylhexosaminidase-like domain"/>
    <property type="match status" value="1"/>
</dbReference>
<dbReference type="EC" id="3.2.1.52" evidence="3"/>
<organism evidence="6 7">
    <name type="scientific">Paralvinella palmiformis</name>
    <dbReference type="NCBI Taxonomy" id="53620"/>
    <lineage>
        <taxon>Eukaryota</taxon>
        <taxon>Metazoa</taxon>
        <taxon>Spiralia</taxon>
        <taxon>Lophotrochozoa</taxon>
        <taxon>Annelida</taxon>
        <taxon>Polychaeta</taxon>
        <taxon>Sedentaria</taxon>
        <taxon>Canalipalpata</taxon>
        <taxon>Terebellida</taxon>
        <taxon>Terebelliformia</taxon>
        <taxon>Alvinellidae</taxon>
        <taxon>Paralvinella</taxon>
    </lineage>
</organism>
<evidence type="ECO:0000256" key="4">
    <source>
        <dbReference type="ARBA" id="ARBA00022801"/>
    </source>
</evidence>
<reference evidence="6" key="1">
    <citation type="journal article" date="2023" name="Mol. Biol. Evol.">
        <title>Third-Generation Sequencing Reveals the Adaptive Role of the Epigenome in Three Deep-Sea Polychaetes.</title>
        <authorList>
            <person name="Perez M."/>
            <person name="Aroh O."/>
            <person name="Sun Y."/>
            <person name="Lan Y."/>
            <person name="Juniper S.K."/>
            <person name="Young C.R."/>
            <person name="Angers B."/>
            <person name="Qian P.Y."/>
        </authorList>
    </citation>
    <scope>NUCLEOTIDE SEQUENCE</scope>
    <source>
        <strain evidence="6">P08H-3</strain>
    </source>
</reference>
<dbReference type="GO" id="GO:0004563">
    <property type="term" value="F:beta-N-acetylhexosaminidase activity"/>
    <property type="evidence" value="ECO:0007669"/>
    <property type="project" value="UniProtKB-EC"/>
</dbReference>
<gene>
    <name evidence="6" type="ORF">LSH36_37g04000</name>
</gene>
<dbReference type="GO" id="GO:0005975">
    <property type="term" value="P:carbohydrate metabolic process"/>
    <property type="evidence" value="ECO:0007669"/>
    <property type="project" value="InterPro"/>
</dbReference>
<accession>A0AAD9K856</accession>
<dbReference type="InterPro" id="IPR015883">
    <property type="entry name" value="Glyco_hydro_20_cat"/>
</dbReference>
<evidence type="ECO:0000313" key="7">
    <source>
        <dbReference type="Proteomes" id="UP001208570"/>
    </source>
</evidence>
<dbReference type="Gene3D" id="3.20.20.80">
    <property type="entry name" value="Glycosidases"/>
    <property type="match status" value="2"/>
</dbReference>
<dbReference type="SUPFAM" id="SSF51445">
    <property type="entry name" value="(Trans)glycosidases"/>
    <property type="match status" value="1"/>
</dbReference>
<protein>
    <recommendedName>
        <fullName evidence="3">beta-N-acetylhexosaminidase</fullName>
        <ecNumber evidence="3">3.2.1.52</ecNumber>
    </recommendedName>
</protein>
<evidence type="ECO:0000259" key="5">
    <source>
        <dbReference type="Pfam" id="PF00728"/>
    </source>
</evidence>
<dbReference type="GO" id="GO:0006689">
    <property type="term" value="P:ganglioside catabolic process"/>
    <property type="evidence" value="ECO:0007669"/>
    <property type="project" value="TreeGrafter"/>
</dbReference>
<dbReference type="Proteomes" id="UP001208570">
    <property type="component" value="Unassembled WGS sequence"/>
</dbReference>
<feature type="domain" description="Glycoside hydrolase family 20 catalytic" evidence="5">
    <location>
        <begin position="51"/>
        <end position="110"/>
    </location>
</feature>
<dbReference type="PANTHER" id="PTHR22600:SF21">
    <property type="entry name" value="BETA-HEXOSAMINIDASE A"/>
    <property type="match status" value="1"/>
</dbReference>
<dbReference type="PRINTS" id="PR00738">
    <property type="entry name" value="GLHYDRLASE20"/>
</dbReference>
<evidence type="ECO:0000256" key="3">
    <source>
        <dbReference type="ARBA" id="ARBA00012663"/>
    </source>
</evidence>
<evidence type="ECO:0000313" key="6">
    <source>
        <dbReference type="EMBL" id="KAK2166604.1"/>
    </source>
</evidence>
<feature type="domain" description="Glycoside hydrolase family 20 catalytic" evidence="5">
    <location>
        <begin position="147"/>
        <end position="247"/>
    </location>
</feature>
<evidence type="ECO:0000256" key="2">
    <source>
        <dbReference type="ARBA" id="ARBA00006285"/>
    </source>
</evidence>
<dbReference type="InterPro" id="IPR029018">
    <property type="entry name" value="Hex-like_dom2"/>
</dbReference>
<comment type="catalytic activity">
    <reaction evidence="1">
        <text>Hydrolysis of terminal non-reducing N-acetyl-D-hexosamine residues in N-acetyl-beta-D-hexosaminides.</text>
        <dbReference type="EC" id="3.2.1.52"/>
    </reaction>
</comment>
<dbReference type="InterPro" id="IPR017853">
    <property type="entry name" value="GH"/>
</dbReference>
<dbReference type="Gene3D" id="3.30.379.10">
    <property type="entry name" value="Chitobiase/beta-hexosaminidase domain 2-like"/>
    <property type="match status" value="1"/>
</dbReference>
<dbReference type="InterPro" id="IPR025705">
    <property type="entry name" value="Beta_hexosaminidase_sua/sub"/>
</dbReference>
<dbReference type="Pfam" id="PF00728">
    <property type="entry name" value="Glyco_hydro_20"/>
    <property type="match status" value="2"/>
</dbReference>
<comment type="similarity">
    <text evidence="2">Belongs to the glycosyl hydrolase 20 family.</text>
</comment>
<dbReference type="GO" id="GO:0005764">
    <property type="term" value="C:lysosome"/>
    <property type="evidence" value="ECO:0007669"/>
    <property type="project" value="TreeGrafter"/>
</dbReference>
<dbReference type="GO" id="GO:0016020">
    <property type="term" value="C:membrane"/>
    <property type="evidence" value="ECO:0007669"/>
    <property type="project" value="TreeGrafter"/>
</dbReference>
<sequence length="254" mass="29189">DLEVKHGGASLIAREVWGAIKGLETFSQLVYQDDSDVYLVNRTYIHDYPRFPHRGVLLDTARHYLNKDTLITNLEIMAQNKMNVFHWHIVDDNSFPFQSKMYPELSDKPSEVFSNGCLISFAIEVLYTTVDDFGLLLDIIAKIGSQREQGSGYIVWQEVFDNGVKLKPDTIVQIWSGDAFDIGRVTGAGFRTLYSTCWYLDYINYGQDWDKYYLCENIGQMLEDYRVQNQTLIMGGDVCLWTEFADDGSVLPRL</sequence>
<feature type="non-terminal residue" evidence="6">
    <location>
        <position position="254"/>
    </location>
</feature>
<evidence type="ECO:0000256" key="1">
    <source>
        <dbReference type="ARBA" id="ARBA00001231"/>
    </source>
</evidence>
<dbReference type="AlphaFoldDB" id="A0AAD9K856"/>
<dbReference type="GO" id="GO:0030203">
    <property type="term" value="P:glycosaminoglycan metabolic process"/>
    <property type="evidence" value="ECO:0007669"/>
    <property type="project" value="TreeGrafter"/>
</dbReference>
<proteinExistence type="inferred from homology"/>